<proteinExistence type="predicted"/>
<accession>A0A4Q7UCE0</accession>
<keyword evidence="2" id="KW-1185">Reference proteome</keyword>
<sequence>MHIFLRLWLLEANPPIQAREQAAAKDRLVAQAHRRAAEHLYDGSTR</sequence>
<evidence type="ECO:0000313" key="1">
    <source>
        <dbReference type="EMBL" id="RZT78344.1"/>
    </source>
</evidence>
<dbReference type="RefSeq" id="WP_165435743.1">
    <property type="nucleotide sequence ID" value="NZ_JBEZZO010000012.1"/>
</dbReference>
<dbReference type="EMBL" id="SHKK01000001">
    <property type="protein sequence ID" value="RZT78344.1"/>
    <property type="molecule type" value="Genomic_DNA"/>
</dbReference>
<comment type="caution">
    <text evidence="1">The sequence shown here is derived from an EMBL/GenBank/DDBJ whole genome shotgun (WGS) entry which is preliminary data.</text>
</comment>
<organism evidence="1 2">
    <name type="scientific">Micromonospora violae</name>
    <dbReference type="NCBI Taxonomy" id="1278207"/>
    <lineage>
        <taxon>Bacteria</taxon>
        <taxon>Bacillati</taxon>
        <taxon>Actinomycetota</taxon>
        <taxon>Actinomycetes</taxon>
        <taxon>Micromonosporales</taxon>
        <taxon>Micromonosporaceae</taxon>
        <taxon>Micromonospora</taxon>
    </lineage>
</organism>
<dbReference type="Proteomes" id="UP000293781">
    <property type="component" value="Unassembled WGS sequence"/>
</dbReference>
<protein>
    <submittedName>
        <fullName evidence="1">Uncharacterized protein</fullName>
    </submittedName>
</protein>
<dbReference type="AlphaFoldDB" id="A0A4Q7UCE0"/>
<evidence type="ECO:0000313" key="2">
    <source>
        <dbReference type="Proteomes" id="UP000293781"/>
    </source>
</evidence>
<gene>
    <name evidence="1" type="ORF">EV382_1526</name>
</gene>
<reference evidence="1 2" key="1">
    <citation type="submission" date="2019-02" db="EMBL/GenBank/DDBJ databases">
        <title>Sequencing the genomes of 1000 actinobacteria strains.</title>
        <authorList>
            <person name="Klenk H.-P."/>
        </authorList>
    </citation>
    <scope>NUCLEOTIDE SEQUENCE [LARGE SCALE GENOMIC DNA]</scope>
    <source>
        <strain evidence="1 2">DSM 45888</strain>
    </source>
</reference>
<name>A0A4Q7UCE0_9ACTN</name>